<dbReference type="AlphaFoldDB" id="A0A0Q2UC22"/>
<protein>
    <submittedName>
        <fullName evidence="1">Uncharacterized protein</fullName>
    </submittedName>
</protein>
<evidence type="ECO:0000313" key="2">
    <source>
        <dbReference type="Proteomes" id="UP000051677"/>
    </source>
</evidence>
<evidence type="ECO:0000313" key="1">
    <source>
        <dbReference type="EMBL" id="KQH78048.1"/>
    </source>
</evidence>
<dbReference type="Proteomes" id="UP000051677">
    <property type="component" value="Unassembled WGS sequence"/>
</dbReference>
<dbReference type="EMBL" id="LKTM01000246">
    <property type="protein sequence ID" value="KQH78048.1"/>
    <property type="molecule type" value="Genomic_DNA"/>
</dbReference>
<reference evidence="1 2" key="1">
    <citation type="submission" date="2015-10" db="EMBL/GenBank/DDBJ databases">
        <title>Mycobacterium gordonae draft genome assembly.</title>
        <authorList>
            <person name="Ustinova V."/>
            <person name="Smirnova T."/>
            <person name="Blagodatskikh K."/>
            <person name="Varlamov D."/>
            <person name="Larionova E."/>
            <person name="Chernousova L."/>
        </authorList>
    </citation>
    <scope>NUCLEOTIDE SEQUENCE [LARGE SCALE GENOMIC DNA]</scope>
    <source>
        <strain evidence="1 2">CTRI 14-8773</strain>
    </source>
</reference>
<accession>A0A0Q2UC22</accession>
<name>A0A0Q2UC22_MYCGO</name>
<sequence length="168" mass="18148">MDIVIAVILILALIVAAAVAVVAVVNHRQQRALTDANQLIPGRPTRAPRSWAVSHDPEARLHRRLRDAMTALYAVNAVDTGTTIVLRADLEQTALDLDDHLVAVAQLAPGHRDELLATITTTVESIEAAVARYTTAATMPDASTLEADLATVQQHLDVTREVQRRLTA</sequence>
<organism evidence="1 2">
    <name type="scientific">Mycobacterium gordonae</name>
    <dbReference type="NCBI Taxonomy" id="1778"/>
    <lineage>
        <taxon>Bacteria</taxon>
        <taxon>Bacillati</taxon>
        <taxon>Actinomycetota</taxon>
        <taxon>Actinomycetes</taxon>
        <taxon>Mycobacteriales</taxon>
        <taxon>Mycobacteriaceae</taxon>
        <taxon>Mycobacterium</taxon>
    </lineage>
</organism>
<proteinExistence type="predicted"/>
<dbReference type="RefSeq" id="WP_055579062.1">
    <property type="nucleotide sequence ID" value="NZ_LKTM01000246.1"/>
</dbReference>
<comment type="caution">
    <text evidence="1">The sequence shown here is derived from an EMBL/GenBank/DDBJ whole genome shotgun (WGS) entry which is preliminary data.</text>
</comment>
<dbReference type="STRING" id="1778.A9W97_29265"/>
<gene>
    <name evidence="1" type="ORF">AO501_20025</name>
</gene>